<sequence length="560" mass="58756">MQSSRRRIRPRRVAALASVTVLTLAVSTSAGTGHLTAGSTTAGPIAPARSTALGSCMIRGGMGVQMAEGIPTPAGYSRSTGTVRALTLMVDFSDAPGQGSALERLAEFFPQTQNWFKVSSYGRLDYRPEAPVTHWLRMPKPFGAYGIERGAPFDPGYRGLVQDIVAEADPEVDFRQYDLLNVLITPNAGPSALDTVLSVTFAGNTEAPVADGVPVANASFVYSRQDDGSGSYAETGYRVLPHENGHTFGLPDLYTQDGGGAVGHWDIMSEDWGADNDLLAWHKWKLGWLDDSQVRCASAPGTAEYTLTPLARPGGVKLVVVPLSTTTAYALELRTPEGNDADVCRPGILIYKVDADIDTGNGPINVFDSTRDSGGCTRSPNVHAELSDAPFIADESFKDPARGITITVIAADPSGTTGSRCRGVESRGQARTGRGRGGDRGEDGGLGTRTAEGSAHVLRAATGRRTSLGGRGGRGITVSACPRTSPRPPTAPPYPPRPSLRSPAASPSCGGSRRPTGGPASAAWSGPAGSPGPPSTGSRRRWRAWGTYDWTAGTPYSHHG</sequence>
<evidence type="ECO:0000256" key="1">
    <source>
        <dbReference type="SAM" id="MobiDB-lite"/>
    </source>
</evidence>
<feature type="signal peptide" evidence="2">
    <location>
        <begin position="1"/>
        <end position="30"/>
    </location>
</feature>
<gene>
    <name evidence="3" type="ORF">SAVMC3_42410</name>
</gene>
<dbReference type="AlphaFoldDB" id="A0A499VDC4"/>
<dbReference type="GO" id="GO:0008233">
    <property type="term" value="F:peptidase activity"/>
    <property type="evidence" value="ECO:0007669"/>
    <property type="project" value="InterPro"/>
</dbReference>
<feature type="compositionally biased region" description="Low complexity" evidence="1">
    <location>
        <begin position="515"/>
        <end position="528"/>
    </location>
</feature>
<dbReference type="PANTHER" id="PTHR41775:SF1">
    <property type="entry name" value="PEPTIDASE M6-LIKE DOMAIN-CONTAINING PROTEIN"/>
    <property type="match status" value="1"/>
</dbReference>
<evidence type="ECO:0000313" key="3">
    <source>
        <dbReference type="EMBL" id="BBJ51612.1"/>
    </source>
</evidence>
<reference evidence="3" key="1">
    <citation type="submission" date="2019-04" db="EMBL/GenBank/DDBJ databases">
        <title>Draft genome sequences of Streptomyces avermitilis MC3.</title>
        <authorList>
            <person name="Komaki H."/>
            <person name="Tamura T."/>
            <person name="Hosoyama A."/>
        </authorList>
    </citation>
    <scope>NUCLEOTIDE SEQUENCE</scope>
    <source>
        <strain evidence="3">MC3</strain>
    </source>
</reference>
<dbReference type="PANTHER" id="PTHR41775">
    <property type="entry name" value="SECRETED PROTEIN-RELATED"/>
    <property type="match status" value="1"/>
</dbReference>
<proteinExistence type="predicted"/>
<feature type="compositionally biased region" description="Pro residues" evidence="1">
    <location>
        <begin position="485"/>
        <end position="498"/>
    </location>
</feature>
<protein>
    <recommendedName>
        <fullName evidence="4">M6 family metalloprotease domain-containing protein</fullName>
    </recommendedName>
</protein>
<feature type="region of interest" description="Disordered" evidence="1">
    <location>
        <begin position="412"/>
        <end position="542"/>
    </location>
</feature>
<dbReference type="InterPro" id="IPR008757">
    <property type="entry name" value="Peptidase_M6-like_domain"/>
</dbReference>
<evidence type="ECO:0008006" key="4">
    <source>
        <dbReference type="Google" id="ProtNLM"/>
    </source>
</evidence>
<dbReference type="SUPFAM" id="SSF55486">
    <property type="entry name" value="Metalloproteases ('zincins'), catalytic domain"/>
    <property type="match status" value="1"/>
</dbReference>
<evidence type="ECO:0000256" key="2">
    <source>
        <dbReference type="SAM" id="SignalP"/>
    </source>
</evidence>
<name>A0A499VDC4_STRAX</name>
<dbReference type="NCBIfam" id="TIGR03296">
    <property type="entry name" value="M6dom_TIGR03296"/>
    <property type="match status" value="1"/>
</dbReference>
<accession>A0A499VDC4</accession>
<dbReference type="EMBL" id="AP019621">
    <property type="protein sequence ID" value="BBJ51612.1"/>
    <property type="molecule type" value="Genomic_DNA"/>
</dbReference>
<organism evidence="3">
    <name type="scientific">Streptomyces avermitilis</name>
    <dbReference type="NCBI Taxonomy" id="33903"/>
    <lineage>
        <taxon>Bacteria</taxon>
        <taxon>Bacillati</taxon>
        <taxon>Actinomycetota</taxon>
        <taxon>Actinomycetes</taxon>
        <taxon>Kitasatosporales</taxon>
        <taxon>Streptomycetaceae</taxon>
        <taxon>Streptomyces</taxon>
    </lineage>
</organism>
<dbReference type="GO" id="GO:0006508">
    <property type="term" value="P:proteolysis"/>
    <property type="evidence" value="ECO:0007669"/>
    <property type="project" value="InterPro"/>
</dbReference>
<keyword evidence="2" id="KW-0732">Signal</keyword>
<feature type="chain" id="PRO_5026328186" description="M6 family metalloprotease domain-containing protein" evidence="2">
    <location>
        <begin position="31"/>
        <end position="560"/>
    </location>
</feature>
<feature type="compositionally biased region" description="Low complexity" evidence="1">
    <location>
        <begin position="499"/>
        <end position="508"/>
    </location>
</feature>
<feature type="compositionally biased region" description="Low complexity" evidence="1">
    <location>
        <begin position="459"/>
        <end position="468"/>
    </location>
</feature>